<evidence type="ECO:0000256" key="1">
    <source>
        <dbReference type="SAM" id="Phobius"/>
    </source>
</evidence>
<accession>A0A4R2S2M7</accession>
<organism evidence="2 3">
    <name type="scientific">Baia soyae</name>
    <dbReference type="NCBI Taxonomy" id="1544746"/>
    <lineage>
        <taxon>Bacteria</taxon>
        <taxon>Bacillati</taxon>
        <taxon>Bacillota</taxon>
        <taxon>Bacilli</taxon>
        <taxon>Bacillales</taxon>
        <taxon>Thermoactinomycetaceae</taxon>
        <taxon>Baia</taxon>
    </lineage>
</organism>
<feature type="transmembrane region" description="Helical" evidence="1">
    <location>
        <begin position="7"/>
        <end position="29"/>
    </location>
</feature>
<feature type="transmembrane region" description="Helical" evidence="1">
    <location>
        <begin position="35"/>
        <end position="56"/>
    </location>
</feature>
<reference evidence="2 3" key="1">
    <citation type="submission" date="2019-03" db="EMBL/GenBank/DDBJ databases">
        <title>Genomic Encyclopedia of Type Strains, Phase IV (KMG-IV): sequencing the most valuable type-strain genomes for metagenomic binning, comparative biology and taxonomic classification.</title>
        <authorList>
            <person name="Goeker M."/>
        </authorList>
    </citation>
    <scope>NUCLEOTIDE SEQUENCE [LARGE SCALE GENOMIC DNA]</scope>
    <source>
        <strain evidence="2 3">DSM 46831</strain>
    </source>
</reference>
<name>A0A4R2S2M7_9BACL</name>
<dbReference type="RefSeq" id="WP_131847127.1">
    <property type="nucleotide sequence ID" value="NZ_SLXV01000001.1"/>
</dbReference>
<sequence length="129" mass="14602">MSKSSWFFLKLLMALGRNFPNIFIGMTIIGGIFQWVYYGSFPNMFVVGAVLLLYKFSKLDLDLNDERTQLIRQKSALIGYASALVLFCTLYVIVALYPSLDVKNALLIAASIVTATFPLSIFVYSRFIY</sequence>
<dbReference type="AlphaFoldDB" id="A0A4R2S2M7"/>
<keyword evidence="1" id="KW-1133">Transmembrane helix</keyword>
<evidence type="ECO:0000313" key="3">
    <source>
        <dbReference type="Proteomes" id="UP000294746"/>
    </source>
</evidence>
<feature type="transmembrane region" description="Helical" evidence="1">
    <location>
        <begin position="105"/>
        <end position="124"/>
    </location>
</feature>
<proteinExistence type="predicted"/>
<comment type="caution">
    <text evidence="2">The sequence shown here is derived from an EMBL/GenBank/DDBJ whole genome shotgun (WGS) entry which is preliminary data.</text>
</comment>
<keyword evidence="1" id="KW-0472">Membrane</keyword>
<protein>
    <submittedName>
        <fullName evidence="2">Uncharacterized protein</fullName>
    </submittedName>
</protein>
<evidence type="ECO:0000313" key="2">
    <source>
        <dbReference type="EMBL" id="TCP70583.1"/>
    </source>
</evidence>
<gene>
    <name evidence="2" type="ORF">EDD57_10123</name>
</gene>
<keyword evidence="3" id="KW-1185">Reference proteome</keyword>
<keyword evidence="1" id="KW-0812">Transmembrane</keyword>
<dbReference type="OrthoDB" id="2353702at2"/>
<feature type="transmembrane region" description="Helical" evidence="1">
    <location>
        <begin position="77"/>
        <end position="99"/>
    </location>
</feature>
<dbReference type="EMBL" id="SLXV01000001">
    <property type="protein sequence ID" value="TCP70583.1"/>
    <property type="molecule type" value="Genomic_DNA"/>
</dbReference>
<dbReference type="Proteomes" id="UP000294746">
    <property type="component" value="Unassembled WGS sequence"/>
</dbReference>